<keyword evidence="2" id="KW-0547">Nucleotide-binding</keyword>
<reference evidence="5 6" key="1">
    <citation type="journal article" date="2014" name="Am. J. Bot.">
        <title>Genome assembly and annotation for red clover (Trifolium pratense; Fabaceae).</title>
        <authorList>
            <person name="Istvanek J."/>
            <person name="Jaros M."/>
            <person name="Krenek A."/>
            <person name="Repkova J."/>
        </authorList>
    </citation>
    <scope>NUCLEOTIDE SEQUENCE [LARGE SCALE GENOMIC DNA]</scope>
    <source>
        <strain evidence="6">cv. Tatra</strain>
        <tissue evidence="5">Young leaves</tissue>
    </source>
</reference>
<name>A0A2K3PRS5_TRIPR</name>
<proteinExistence type="predicted"/>
<dbReference type="AlphaFoldDB" id="A0A2K3PRS5"/>
<dbReference type="GO" id="GO:0000166">
    <property type="term" value="F:nucleotide binding"/>
    <property type="evidence" value="ECO:0007669"/>
    <property type="project" value="UniProtKB-KW"/>
</dbReference>
<evidence type="ECO:0000256" key="1">
    <source>
        <dbReference type="ARBA" id="ARBA00022737"/>
    </source>
</evidence>
<protein>
    <submittedName>
        <fullName evidence="5">Putative NBS-LRR resistance protein</fullName>
    </submittedName>
</protein>
<dbReference type="InterPro" id="IPR032675">
    <property type="entry name" value="LRR_dom_sf"/>
</dbReference>
<accession>A0A2K3PRS5</accession>
<reference evidence="5 6" key="2">
    <citation type="journal article" date="2017" name="Front. Plant Sci.">
        <title>Gene Classification and Mining of Molecular Markers Useful in Red Clover (Trifolium pratense) Breeding.</title>
        <authorList>
            <person name="Istvanek J."/>
            <person name="Dluhosova J."/>
            <person name="Dluhos P."/>
            <person name="Patkova L."/>
            <person name="Nedelnik J."/>
            <person name="Repkova J."/>
        </authorList>
    </citation>
    <scope>NUCLEOTIDE SEQUENCE [LARGE SCALE GENOMIC DNA]</scope>
    <source>
        <strain evidence="6">cv. Tatra</strain>
        <tissue evidence="5">Young leaves</tissue>
    </source>
</reference>
<keyword evidence="3" id="KW-0611">Plant defense</keyword>
<dbReference type="InterPro" id="IPR041118">
    <property type="entry name" value="Rx_N"/>
</dbReference>
<dbReference type="Pfam" id="PF18052">
    <property type="entry name" value="Rx_N"/>
    <property type="match status" value="1"/>
</dbReference>
<evidence type="ECO:0000313" key="5">
    <source>
        <dbReference type="EMBL" id="PNY17992.1"/>
    </source>
</evidence>
<dbReference type="EMBL" id="ASHM01009854">
    <property type="protein sequence ID" value="PNY17992.1"/>
    <property type="molecule type" value="Genomic_DNA"/>
</dbReference>
<keyword evidence="1" id="KW-0677">Repeat</keyword>
<evidence type="ECO:0000256" key="3">
    <source>
        <dbReference type="ARBA" id="ARBA00022821"/>
    </source>
</evidence>
<evidence type="ECO:0000259" key="4">
    <source>
        <dbReference type="Pfam" id="PF18052"/>
    </source>
</evidence>
<evidence type="ECO:0000313" key="6">
    <source>
        <dbReference type="Proteomes" id="UP000236291"/>
    </source>
</evidence>
<dbReference type="Gene3D" id="3.80.10.10">
    <property type="entry name" value="Ribonuclease Inhibitor"/>
    <property type="match status" value="1"/>
</dbReference>
<organism evidence="5 6">
    <name type="scientific">Trifolium pratense</name>
    <name type="common">Red clover</name>
    <dbReference type="NCBI Taxonomy" id="57577"/>
    <lineage>
        <taxon>Eukaryota</taxon>
        <taxon>Viridiplantae</taxon>
        <taxon>Streptophyta</taxon>
        <taxon>Embryophyta</taxon>
        <taxon>Tracheophyta</taxon>
        <taxon>Spermatophyta</taxon>
        <taxon>Magnoliopsida</taxon>
        <taxon>eudicotyledons</taxon>
        <taxon>Gunneridae</taxon>
        <taxon>Pentapetalae</taxon>
        <taxon>rosids</taxon>
        <taxon>fabids</taxon>
        <taxon>Fabales</taxon>
        <taxon>Fabaceae</taxon>
        <taxon>Papilionoideae</taxon>
        <taxon>50 kb inversion clade</taxon>
        <taxon>NPAAA clade</taxon>
        <taxon>Hologalegina</taxon>
        <taxon>IRL clade</taxon>
        <taxon>Trifolieae</taxon>
        <taxon>Trifolium</taxon>
    </lineage>
</organism>
<gene>
    <name evidence="5" type="ORF">L195_g014749</name>
</gene>
<sequence>MAESLLFSLAESFIGKVASHAVEETSLALGVYDHLRDIKNTASLIKVVLLDAEQKQRQNHQLCTNVTVLWDALGYLPSPKEGKTTEMTLVINFCMIYCQDLFFKILLTLVLSLAFLPQLVSFPPWLQGCATTLQTLALRRCDNLDALPEWLSTLTKHF</sequence>
<dbReference type="Proteomes" id="UP000236291">
    <property type="component" value="Unassembled WGS sequence"/>
</dbReference>
<dbReference type="GO" id="GO:0006952">
    <property type="term" value="P:defense response"/>
    <property type="evidence" value="ECO:0007669"/>
    <property type="project" value="UniProtKB-KW"/>
</dbReference>
<feature type="domain" description="Disease resistance N-terminal" evidence="4">
    <location>
        <begin position="11"/>
        <end position="66"/>
    </location>
</feature>
<comment type="caution">
    <text evidence="5">The sequence shown here is derived from an EMBL/GenBank/DDBJ whole genome shotgun (WGS) entry which is preliminary data.</text>
</comment>
<evidence type="ECO:0000256" key="2">
    <source>
        <dbReference type="ARBA" id="ARBA00022741"/>
    </source>
</evidence>